<evidence type="ECO:0000256" key="5">
    <source>
        <dbReference type="ARBA" id="ARBA00047317"/>
    </source>
</evidence>
<evidence type="ECO:0000256" key="4">
    <source>
        <dbReference type="ARBA" id="ARBA00023150"/>
    </source>
</evidence>
<keyword evidence="6" id="KW-0500">Molybdenum</keyword>
<protein>
    <recommendedName>
        <fullName evidence="6">Molybdopterin molybdenumtransferase</fullName>
        <ecNumber evidence="6">2.10.1.1</ecNumber>
    </recommendedName>
</protein>
<gene>
    <name evidence="8" type="ORF">BC349_14775</name>
</gene>
<proteinExistence type="inferred from homology"/>
<feature type="domain" description="MoaB/Mog" evidence="7">
    <location>
        <begin position="175"/>
        <end position="313"/>
    </location>
</feature>
<dbReference type="Proteomes" id="UP000765802">
    <property type="component" value="Unassembled WGS sequence"/>
</dbReference>
<dbReference type="Gene3D" id="3.40.980.10">
    <property type="entry name" value="MoaB/Mog-like domain"/>
    <property type="match status" value="1"/>
</dbReference>
<comment type="pathway">
    <text evidence="2 6">Cofactor biosynthesis; molybdopterin biosynthesis.</text>
</comment>
<dbReference type="PANTHER" id="PTHR10192">
    <property type="entry name" value="MOLYBDOPTERIN BIOSYNTHESIS PROTEIN"/>
    <property type="match status" value="1"/>
</dbReference>
<evidence type="ECO:0000313" key="8">
    <source>
        <dbReference type="EMBL" id="MBC6492323.1"/>
    </source>
</evidence>
<dbReference type="RefSeq" id="WP_187257628.1">
    <property type="nucleotide sequence ID" value="NZ_JBHULF010000006.1"/>
</dbReference>
<dbReference type="SUPFAM" id="SSF63867">
    <property type="entry name" value="MoeA C-terminal domain-like"/>
    <property type="match status" value="1"/>
</dbReference>
<keyword evidence="6" id="KW-0460">Magnesium</keyword>
<dbReference type="InterPro" id="IPR001453">
    <property type="entry name" value="MoaB/Mog_dom"/>
</dbReference>
<dbReference type="Pfam" id="PF03454">
    <property type="entry name" value="MoeA_C"/>
    <property type="match status" value="1"/>
</dbReference>
<dbReference type="InterPro" id="IPR036135">
    <property type="entry name" value="MoeA_linker/N_sf"/>
</dbReference>
<comment type="function">
    <text evidence="1 6">Catalyzes the insertion of molybdate into adenylated molybdopterin with the concomitant release of AMP.</text>
</comment>
<name>A0ABR7MCQ3_9BACT</name>
<dbReference type="Gene3D" id="3.90.105.10">
    <property type="entry name" value="Molybdopterin biosynthesis moea protein, domain 2"/>
    <property type="match status" value="1"/>
</dbReference>
<dbReference type="NCBIfam" id="NF045515">
    <property type="entry name" value="Glp_gephyrin"/>
    <property type="match status" value="1"/>
</dbReference>
<evidence type="ECO:0000256" key="6">
    <source>
        <dbReference type="RuleBase" id="RU365090"/>
    </source>
</evidence>
<evidence type="ECO:0000256" key="3">
    <source>
        <dbReference type="ARBA" id="ARBA00010763"/>
    </source>
</evidence>
<reference evidence="8 9" key="1">
    <citation type="submission" date="2016-07" db="EMBL/GenBank/DDBJ databases">
        <title>Genome analysis of Flavihumibacter stibioxidans YS-17.</title>
        <authorList>
            <person name="Shi K."/>
            <person name="Han Y."/>
            <person name="Wang G."/>
        </authorList>
    </citation>
    <scope>NUCLEOTIDE SEQUENCE [LARGE SCALE GENOMIC DNA]</scope>
    <source>
        <strain evidence="8 9">YS-17</strain>
    </source>
</reference>
<dbReference type="Gene3D" id="2.40.340.10">
    <property type="entry name" value="MoeA, C-terminal, domain IV"/>
    <property type="match status" value="1"/>
</dbReference>
<evidence type="ECO:0000259" key="7">
    <source>
        <dbReference type="SMART" id="SM00852"/>
    </source>
</evidence>
<dbReference type="InterPro" id="IPR005111">
    <property type="entry name" value="MoeA_C_domain_IV"/>
</dbReference>
<comment type="similarity">
    <text evidence="3 6">Belongs to the MoeA family.</text>
</comment>
<dbReference type="InterPro" id="IPR036688">
    <property type="entry name" value="MoeA_C_domain_IV_sf"/>
</dbReference>
<dbReference type="PANTHER" id="PTHR10192:SF5">
    <property type="entry name" value="GEPHYRIN"/>
    <property type="match status" value="1"/>
</dbReference>
<comment type="cofactor">
    <cofactor evidence="6">
        <name>Mg(2+)</name>
        <dbReference type="ChEBI" id="CHEBI:18420"/>
    </cofactor>
</comment>
<dbReference type="EMBL" id="MBUA01000027">
    <property type="protein sequence ID" value="MBC6492323.1"/>
    <property type="molecule type" value="Genomic_DNA"/>
</dbReference>
<comment type="caution">
    <text evidence="8">The sequence shown here is derived from an EMBL/GenBank/DDBJ whole genome shotgun (WGS) entry which is preliminary data.</text>
</comment>
<dbReference type="SUPFAM" id="SSF53218">
    <property type="entry name" value="Molybdenum cofactor biosynthesis proteins"/>
    <property type="match status" value="1"/>
</dbReference>
<dbReference type="InterPro" id="IPR005110">
    <property type="entry name" value="MoeA_linker/N"/>
</dbReference>
<keyword evidence="6" id="KW-0479">Metal-binding</keyword>
<evidence type="ECO:0000256" key="2">
    <source>
        <dbReference type="ARBA" id="ARBA00005046"/>
    </source>
</evidence>
<accession>A0ABR7MCQ3</accession>
<sequence>MISVSAALQLIREHCSPLQPQKIALKDAAGKVLADDIIAPIDIPAYPQSSMDGYAFSFAGWKAVGDLGLFGEIAAGRGDKMELPAGKAVRIFTGAPVPPGADTVVMQEKCRISDDELLIEDPALQTGDNVRPTGSEISAGALALEKGSLLTPAAIGFLAGIGLTDVNIYPSPEITIIVTGNELQAPGEPLSYGQVYESNSLSLTAALASLNIPVKMVYRVEDRLEALVKILEHALENSDMVLLTGGISVGDYDFTLKAALQCGVEQVFHKIRQKPGKPILFGKKGQQLVFGLPGNPASVLTCFYEYVLEAISILQSRQVKMEKRETSLVNGVKKPAGITHFLKGLYDGVSVLSLDAQESYKLNSFAKANCLIKIPEDITLCQPGELVEIHLLPI</sequence>
<dbReference type="SMART" id="SM00852">
    <property type="entry name" value="MoCF_biosynth"/>
    <property type="match status" value="1"/>
</dbReference>
<organism evidence="8 9">
    <name type="scientific">Flavihumibacter stibioxidans</name>
    <dbReference type="NCBI Taxonomy" id="1834163"/>
    <lineage>
        <taxon>Bacteria</taxon>
        <taxon>Pseudomonadati</taxon>
        <taxon>Bacteroidota</taxon>
        <taxon>Chitinophagia</taxon>
        <taxon>Chitinophagales</taxon>
        <taxon>Chitinophagaceae</taxon>
        <taxon>Flavihumibacter</taxon>
    </lineage>
</organism>
<evidence type="ECO:0000256" key="1">
    <source>
        <dbReference type="ARBA" id="ARBA00002901"/>
    </source>
</evidence>
<evidence type="ECO:0000313" key="9">
    <source>
        <dbReference type="Proteomes" id="UP000765802"/>
    </source>
</evidence>
<dbReference type="Pfam" id="PF03453">
    <property type="entry name" value="MoeA_N"/>
    <property type="match status" value="1"/>
</dbReference>
<dbReference type="InterPro" id="IPR036425">
    <property type="entry name" value="MoaB/Mog-like_dom_sf"/>
</dbReference>
<keyword evidence="6" id="KW-0808">Transferase</keyword>
<dbReference type="Pfam" id="PF00994">
    <property type="entry name" value="MoCF_biosynth"/>
    <property type="match status" value="1"/>
</dbReference>
<dbReference type="CDD" id="cd00887">
    <property type="entry name" value="MoeA"/>
    <property type="match status" value="1"/>
</dbReference>
<dbReference type="SUPFAM" id="SSF63882">
    <property type="entry name" value="MoeA N-terminal region -like"/>
    <property type="match status" value="1"/>
</dbReference>
<dbReference type="EC" id="2.10.1.1" evidence="6"/>
<dbReference type="Gene3D" id="2.170.190.11">
    <property type="entry name" value="Molybdopterin biosynthesis moea protein, domain 3"/>
    <property type="match status" value="1"/>
</dbReference>
<dbReference type="InterPro" id="IPR038987">
    <property type="entry name" value="MoeA-like"/>
</dbReference>
<comment type="catalytic activity">
    <reaction evidence="5">
        <text>adenylyl-molybdopterin + molybdate = Mo-molybdopterin + AMP + H(+)</text>
        <dbReference type="Rhea" id="RHEA:35047"/>
        <dbReference type="ChEBI" id="CHEBI:15378"/>
        <dbReference type="ChEBI" id="CHEBI:36264"/>
        <dbReference type="ChEBI" id="CHEBI:62727"/>
        <dbReference type="ChEBI" id="CHEBI:71302"/>
        <dbReference type="ChEBI" id="CHEBI:456215"/>
        <dbReference type="EC" id="2.10.1.1"/>
    </reaction>
</comment>
<dbReference type="NCBIfam" id="TIGR00177">
    <property type="entry name" value="molyb_syn"/>
    <property type="match status" value="1"/>
</dbReference>
<keyword evidence="9" id="KW-1185">Reference proteome</keyword>
<keyword evidence="4 6" id="KW-0501">Molybdenum cofactor biosynthesis</keyword>